<evidence type="ECO:0008006" key="8">
    <source>
        <dbReference type="Google" id="ProtNLM"/>
    </source>
</evidence>
<comment type="similarity">
    <text evidence="2">Belongs to the MLF family.</text>
</comment>
<sequence>MQRGRDGKMDLFDAGDPFDAIQRLRSFGTGDPFDDPFFTRPLGTMFEPTVFDLITTSREAPKSNGGKGIVIHELNSDEEDGESMHVGSGNEPSIEHPDDGDNDGKIQSVNRRNDCEKVKGSKPQIRSFSFQTSRVTYGGVNGTYYTSTKSRKTGSDGVVIEERKEADSTTGQATHRISRGIHDKGHSVTRKLNADGKVDTTQTLHNLNEDELAEFEEAWKGNSDGHLTGWSDGFSMPAKSGSRSHEQTGLAVKDSWRHPYREQTRDTGHQGANTEASTTSGGRTKKVVRINIE</sequence>
<evidence type="ECO:0000256" key="3">
    <source>
        <dbReference type="ARBA" id="ARBA00022490"/>
    </source>
</evidence>
<feature type="region of interest" description="Disordered" evidence="5">
    <location>
        <begin position="230"/>
        <end position="293"/>
    </location>
</feature>
<dbReference type="EMBL" id="BSYR01000004">
    <property type="protein sequence ID" value="GMI66919.1"/>
    <property type="molecule type" value="Genomic_DNA"/>
</dbReference>
<evidence type="ECO:0000256" key="2">
    <source>
        <dbReference type="ARBA" id="ARBA00008332"/>
    </source>
</evidence>
<accession>A0A9W7LJV2</accession>
<dbReference type="OrthoDB" id="8707547at2759"/>
<comment type="subcellular location">
    <subcellularLocation>
        <location evidence="1">Cytoplasm</location>
    </subcellularLocation>
</comment>
<feature type="region of interest" description="Disordered" evidence="5">
    <location>
        <begin position="76"/>
        <end position="108"/>
    </location>
</feature>
<reference evidence="6" key="1">
    <citation type="submission" date="2023-05" db="EMBL/GenBank/DDBJ databases">
        <title>Genome and transcriptome analyses reveal genes involved in the formation of fine ridges on petal epidermal cells in Hibiscus trionum.</title>
        <authorList>
            <person name="Koshimizu S."/>
            <person name="Masuda S."/>
            <person name="Ishii T."/>
            <person name="Shirasu K."/>
            <person name="Hoshino A."/>
            <person name="Arita M."/>
        </authorList>
    </citation>
    <scope>NUCLEOTIDE SEQUENCE</scope>
    <source>
        <strain evidence="6">Hamamatsu line</strain>
    </source>
</reference>
<feature type="compositionally biased region" description="Basic and acidic residues" evidence="5">
    <location>
        <begin position="93"/>
        <end position="104"/>
    </location>
</feature>
<keyword evidence="3" id="KW-0963">Cytoplasm</keyword>
<feature type="compositionally biased region" description="Basic and acidic residues" evidence="5">
    <location>
        <begin position="254"/>
        <end position="268"/>
    </location>
</feature>
<evidence type="ECO:0000313" key="7">
    <source>
        <dbReference type="Proteomes" id="UP001165190"/>
    </source>
</evidence>
<evidence type="ECO:0000256" key="4">
    <source>
        <dbReference type="ARBA" id="ARBA00022553"/>
    </source>
</evidence>
<dbReference type="PANTHER" id="PTHR13105">
    <property type="entry name" value="MYELOID LEUKEMIA FACTOR"/>
    <property type="match status" value="1"/>
</dbReference>
<evidence type="ECO:0000256" key="5">
    <source>
        <dbReference type="SAM" id="MobiDB-lite"/>
    </source>
</evidence>
<dbReference type="Proteomes" id="UP001165190">
    <property type="component" value="Unassembled WGS sequence"/>
</dbReference>
<evidence type="ECO:0000313" key="6">
    <source>
        <dbReference type="EMBL" id="GMI66919.1"/>
    </source>
</evidence>
<feature type="compositionally biased region" description="Polar residues" evidence="5">
    <location>
        <begin position="270"/>
        <end position="282"/>
    </location>
</feature>
<evidence type="ECO:0000256" key="1">
    <source>
        <dbReference type="ARBA" id="ARBA00004496"/>
    </source>
</evidence>
<dbReference type="AlphaFoldDB" id="A0A9W7LJV2"/>
<keyword evidence="7" id="KW-1185">Reference proteome</keyword>
<feature type="compositionally biased region" description="Basic residues" evidence="5">
    <location>
        <begin position="283"/>
        <end position="293"/>
    </location>
</feature>
<dbReference type="GO" id="GO:0005737">
    <property type="term" value="C:cytoplasm"/>
    <property type="evidence" value="ECO:0007669"/>
    <property type="project" value="UniProtKB-SubCell"/>
</dbReference>
<proteinExistence type="inferred from homology"/>
<gene>
    <name evidence="6" type="ORF">HRI_000361200</name>
</gene>
<organism evidence="6 7">
    <name type="scientific">Hibiscus trionum</name>
    <name type="common">Flower of an hour</name>
    <dbReference type="NCBI Taxonomy" id="183268"/>
    <lineage>
        <taxon>Eukaryota</taxon>
        <taxon>Viridiplantae</taxon>
        <taxon>Streptophyta</taxon>
        <taxon>Embryophyta</taxon>
        <taxon>Tracheophyta</taxon>
        <taxon>Spermatophyta</taxon>
        <taxon>Magnoliopsida</taxon>
        <taxon>eudicotyledons</taxon>
        <taxon>Gunneridae</taxon>
        <taxon>Pentapetalae</taxon>
        <taxon>rosids</taxon>
        <taxon>malvids</taxon>
        <taxon>Malvales</taxon>
        <taxon>Malvaceae</taxon>
        <taxon>Malvoideae</taxon>
        <taxon>Hibiscus</taxon>
    </lineage>
</organism>
<dbReference type="Pfam" id="PF10248">
    <property type="entry name" value="Mlf1IP"/>
    <property type="match status" value="1"/>
</dbReference>
<protein>
    <recommendedName>
        <fullName evidence="8">Myeloid leukemia factor</fullName>
    </recommendedName>
</protein>
<comment type="caution">
    <text evidence="6">The sequence shown here is derived from an EMBL/GenBank/DDBJ whole genome shotgun (WGS) entry which is preliminary data.</text>
</comment>
<keyword evidence="4" id="KW-0597">Phosphoprotein</keyword>
<name>A0A9W7LJV2_HIBTR</name>
<dbReference type="InterPro" id="IPR019376">
    <property type="entry name" value="Myeloid_leukemia_factor"/>
</dbReference>